<proteinExistence type="predicted"/>
<accession>A0A915DNA6</accession>
<dbReference type="InterPro" id="IPR012816">
    <property type="entry name" value="NADAR"/>
</dbReference>
<reference evidence="4" key="1">
    <citation type="submission" date="2022-11" db="UniProtKB">
        <authorList>
            <consortium name="WormBaseParasite"/>
        </authorList>
    </citation>
    <scope>IDENTIFICATION</scope>
</reference>
<dbReference type="InterPro" id="IPR037238">
    <property type="entry name" value="YbiA-like_sf"/>
</dbReference>
<sequence length="423" mass="46508">MSSLSSSNGGPQQRRSSTSSSSYGQSVCSMPTSVLMNGAASGHLNGITYPNGTDDQSSANEPVENGGVSTLMQMSPPATIANGAQLRIYQWKICVTAKAKNGSTLYGAGPQIPQINGKKILFGSPPKNINSAPVLVSPPQGQPIQILGHYPPVQQNYIQQPQFCAPTQPSTSNSIAINNFQVQSGVFNPYAMTQKPAYGEPTRRSVADTNRMLRQSSSRAASPCYSSSSSSYTTSPSKYTLHDMELGYKKAPVQSLPCEKLVIDGIKYLCTEQYYMYYKAHLFGDMNGALAIMSTTDPKLMKRIGGAVLNFDQDQWFSVSIQVMVIACQRKYEQNPDLRRQLFSTADTLLVEASPSDDRWGIGLPMDSMLVRDKRSWPGHNIMGRLLTMLRDRLLQRPEFAAERKELLQGCQFGEFRPPKQNI</sequence>
<dbReference type="CDD" id="cd15457">
    <property type="entry name" value="NADAR"/>
    <property type="match status" value="1"/>
</dbReference>
<feature type="region of interest" description="Disordered" evidence="1">
    <location>
        <begin position="213"/>
        <end position="234"/>
    </location>
</feature>
<dbReference type="AlphaFoldDB" id="A0A915DNA6"/>
<name>A0A915DNA6_9BILA</name>
<dbReference type="SUPFAM" id="SSF143990">
    <property type="entry name" value="YbiA-like"/>
    <property type="match status" value="1"/>
</dbReference>
<feature type="compositionally biased region" description="Low complexity" evidence="1">
    <location>
        <begin position="16"/>
        <end position="25"/>
    </location>
</feature>
<evidence type="ECO:0000313" key="4">
    <source>
        <dbReference type="WBParaSite" id="jg21391"/>
    </source>
</evidence>
<dbReference type="Pfam" id="PF08719">
    <property type="entry name" value="NADAR"/>
    <property type="match status" value="1"/>
</dbReference>
<dbReference type="Gene3D" id="1.10.357.40">
    <property type="entry name" value="YbiA-like"/>
    <property type="match status" value="1"/>
</dbReference>
<dbReference type="Proteomes" id="UP000887574">
    <property type="component" value="Unplaced"/>
</dbReference>
<feature type="domain" description="NADAR" evidence="2">
    <location>
        <begin position="260"/>
        <end position="394"/>
    </location>
</feature>
<dbReference type="NCBIfam" id="TIGR02464">
    <property type="entry name" value="ribofla_fusion"/>
    <property type="match status" value="1"/>
</dbReference>
<evidence type="ECO:0000313" key="3">
    <source>
        <dbReference type="Proteomes" id="UP000887574"/>
    </source>
</evidence>
<evidence type="ECO:0000256" key="1">
    <source>
        <dbReference type="SAM" id="MobiDB-lite"/>
    </source>
</evidence>
<feature type="compositionally biased region" description="Polar residues" evidence="1">
    <location>
        <begin position="1"/>
        <end position="15"/>
    </location>
</feature>
<keyword evidence="3" id="KW-1185">Reference proteome</keyword>
<feature type="compositionally biased region" description="Low complexity" evidence="1">
    <location>
        <begin position="216"/>
        <end position="234"/>
    </location>
</feature>
<feature type="region of interest" description="Disordered" evidence="1">
    <location>
        <begin position="1"/>
        <end position="25"/>
    </location>
</feature>
<protein>
    <submittedName>
        <fullName evidence="4">NADAR domain-containing protein</fullName>
    </submittedName>
</protein>
<organism evidence="3 4">
    <name type="scientific">Ditylenchus dipsaci</name>
    <dbReference type="NCBI Taxonomy" id="166011"/>
    <lineage>
        <taxon>Eukaryota</taxon>
        <taxon>Metazoa</taxon>
        <taxon>Ecdysozoa</taxon>
        <taxon>Nematoda</taxon>
        <taxon>Chromadorea</taxon>
        <taxon>Rhabditida</taxon>
        <taxon>Tylenchina</taxon>
        <taxon>Tylenchomorpha</taxon>
        <taxon>Sphaerularioidea</taxon>
        <taxon>Anguinidae</taxon>
        <taxon>Anguininae</taxon>
        <taxon>Ditylenchus</taxon>
    </lineage>
</organism>
<dbReference type="WBParaSite" id="jg21391">
    <property type="protein sequence ID" value="jg21391"/>
    <property type="gene ID" value="jg21391"/>
</dbReference>
<evidence type="ECO:0000259" key="2">
    <source>
        <dbReference type="Pfam" id="PF08719"/>
    </source>
</evidence>